<keyword evidence="5" id="KW-1185">Reference proteome</keyword>
<dbReference type="NCBIfam" id="TIGR01167">
    <property type="entry name" value="LPXTG_anchor"/>
    <property type="match status" value="1"/>
</dbReference>
<dbReference type="InterPro" id="IPR036465">
    <property type="entry name" value="vWFA_dom_sf"/>
</dbReference>
<dbReference type="PROSITE" id="PS50234">
    <property type="entry name" value="VWFA"/>
    <property type="match status" value="1"/>
</dbReference>
<feature type="region of interest" description="Disordered" evidence="1">
    <location>
        <begin position="124"/>
        <end position="156"/>
    </location>
</feature>
<sequence length="2811" mass="280261">MNPESTFDRVRVMPNLRSSSSRSTNRRVRALPSLFTRTRATLVGMLVPALVLGVAFTGFSGTAAQAAVGDTRSAGVMTTTPVIRFTALGTKPATVTPNADPAADPAAPSAATPTVEVPVADPAPAPVVEEPATDTSATDTPAADPVTDPAPAVEEPVVSGPAASRKAAAAPAAAATDVSVFSVPVPAAGEAVITVKVGGIRTSLTSVAGLAGVTLKLYDGNAGGPNATPRTDTWATCVSDAQGDCNFVVPNTAAGGANRDARFWIKQATPAASGYFINSTLAAGDPATSSAYQFRTGNQLRSGVTYSSTAEFMIASGSADNASGGIWQNSLNNPTAPQQCGLDVALILDLSGSVSPFITNLRNAAKTFVDSLTGTPSTVSLYTFAATAPAAGGANLGVTPVSTAAGATTVKNRIDTYTTGGTTNWDRGLYQAANAATIYDVAVVITDGNPTVYANAEGPGNTTRFREVENGIFSANAIKAQGTRMVVMGVGDGIDGSPDNLKSISGPTLNSDYFQSADYTTAGNTLRQLALGNCNGSVSVVKQVVPNTNTGENITGATPAAGWSFAATTATPGVTPTSQNGVTQAGTGAVNFPLSFSGGTTTGTVKLAETQQAGYNLVTQGGKRAVCQNIATGAAVTVTNDGVDPNAFSVDVPSTVAVSCTVYNRPPVPVASITVDKKWIVNGVSFNDGDQPLGFNSQLTLAGTNQAWSVARTGLTAGGSIAINETTSFTGRDLCTVDSSKVTTQNGATVDLALPYSATLLAGSNTYTVTNTVTCTAQVTLVKQVQGGSVTPSSWTLDAVAPAGALAGPNGATGTAGATAPVTPNVRYPLVESGGSGLYTQSITAGGVPVAPSIGSWQCVQLDSGGNVIPGFADGINGGVTVPLGFRVRCTAVNQTASLTLIKQVVNNNGGTKLPADWTLTATPTGTNPVDVVAQSVAGSTVGNTINVRPGTAYNLTETGPSGYTQTSLQCNTGPGGTFVDATSVTLNPLDQVTCQYVNDDQGAKLTLVKNVQNGTTGATHTATEWTLTAAGPTPLSGVTGSPAVTAANVNIGAYTLGETGPAGYTAGAWSCTGATLAAGVVTLVGNSDATCTITNTANQPTLTLVKNVQNGTTGATSVASDWTLTATGPSSTITGAGNSAAVTNQNATIGTYTLSEAGGPAGYTASAWSCVGGASTTGTTVTLALGSSATCTITNTAVAPTLTLVKNVANTSGGSAAASAWTLGFTGPQNGSGATGTSGVTSVTVPVGAYALSETGGASGYTASAWSCVGGSLAGSTVTVGLGQNVTCTITNTDQPATLTLVKVVSGGETGSTKTAADWTLTATPNSITGQNPVSGNGTGVTADGGIQVQSVFSGSYTLAEDGPSGFDAGNWVCQGGVVTDDTVAIPAGGNVICTITNTAVSPELTLVKTVDNGSGLGTAVATDWTLSAAGPTPISGATASATVTAAPVKVGEYTLSETGPTGYTASDWVCDGGELDGNVLTLAEGEEVSCAIVNTAIAPKLTLVKNVANGSTGGTAVATDWTLNAAGGPAGNISGVSGSAAVTNAAAKAATYTLTETDGPTGYTASTWACVGATATTASTVQLAAGQSATCQITNTAVAPVLTLVKEVDNGDTGATQVPADWTLTADGPTTVTGASGAATVTDATVTAGSYDLSESGPEGYDASDWTCDTGHSVSGGAVELAVGDEVTCTITNTAQESTLTLVKTVSNTHGGVAVADDWTLEAGDLVSGITGVSETVPVGSYDLSETGGPSGYTLQGLSCTGSTGTSVGNPEVTIGLGDDVTCTFTNADQPASLSLTKLVDPGSTGATEVAADWMLTATPDGITGQDPVEGAGGFAATPVSAGVYDLSEDGPDGYTASDWTCVLGSGSTQVGTELTLTSGSSAACTITNTAQAPTITLVKDVENTHGGALANTEFPLTATSGATVVTGETATPEVTDVEVPIGSYTLTETNPDTVGYTLDELSCTVNGDAVGTSVNDPTVALALGDDAICTFVNDDKAATLTLIKDVQPNDSGTTKLPKDWTLTATPNGITGQDPVTGNGTGVTADGGVQQASVFAGTYDLSEDGPTGFEPGDWVCEGGVVDDGSVTVPNGGNVICTITNTATSPLLTLVKVVDNGTTGGTAVATDWSLTAAGPTPITGVIGAATVTDAPVQVGTYTLSEAGAALGYTASEWSCTGATVAAGQITLAEGDDATCTITNTAQASVWTVAKSSTPPSGSSVQPGSQIDYTLTIVHTGGVLPTGVEVTDNLSDVLDEATLVGTPVASVGTAALSGTNLVWTVGTFSGTQTLSYSVRVNNDAIGATLHNVVTPPTGSSCVGECETTHYTPEWALWKTSDPATGSVVQLGDEITYTLHAENTGAVPATGVSAIDDLSDVLDDATLSQPLAPGLTYDPGTQKLTWALPTMAVGAAESTVSYTVTVKEDAFGADLNNVVTPTIGGECPVAGQPGLVPVDATCETEHHVPNVNLFIAKSHAPVEGGAVDSGRDQQLDYTIEVSNIGDDPAHDTTVSDTLPDGLTYVEGSLVVPAGWTATFTNGTLSASYAGDFNPGDTASFTYSTIVGDIARVSPTGAFVDIANTACDSTSDPDSDTTNDCATDVTPVKSLAVTALAVCQNDTPLASYSVTPINLTELPSIALIWWTPEAYAAHDPSIDASDTAAILADGASQVNQIPVPAGWQPGDVIEGTQLWPGAAVDAAGEPIDWPGWTLGADGVWFLDPSAPFYNLRDEAALEVRVNPSTASTLVYPPATPNCSAYPPGAVPAGLLSNTGSDSHSILLAGGTLLLLGLGAGMVGMRRRREGFGRPMSGGHLG</sequence>
<evidence type="ECO:0000313" key="5">
    <source>
        <dbReference type="Proteomes" id="UP000318331"/>
    </source>
</evidence>
<reference evidence="4 5" key="1">
    <citation type="submission" date="2019-06" db="EMBL/GenBank/DDBJ databases">
        <title>Sequencing the genomes of 1000 actinobacteria strains.</title>
        <authorList>
            <person name="Klenk H.-P."/>
        </authorList>
    </citation>
    <scope>NUCLEOTIDE SEQUENCE [LARGE SCALE GENOMIC DNA]</scope>
    <source>
        <strain evidence="4 5">DSM 18031</strain>
    </source>
</reference>
<dbReference type="InterPro" id="IPR013783">
    <property type="entry name" value="Ig-like_fold"/>
</dbReference>
<dbReference type="OrthoDB" id="134475at2"/>
<organism evidence="4 5">
    <name type="scientific">Klugiella xanthotipulae</name>
    <dbReference type="NCBI Taxonomy" id="244735"/>
    <lineage>
        <taxon>Bacteria</taxon>
        <taxon>Bacillati</taxon>
        <taxon>Actinomycetota</taxon>
        <taxon>Actinomycetes</taxon>
        <taxon>Micrococcales</taxon>
        <taxon>Microbacteriaceae</taxon>
        <taxon>Klugiella</taxon>
    </lineage>
</organism>
<feature type="domain" description="VWFA" evidence="3">
    <location>
        <begin position="343"/>
        <end position="529"/>
    </location>
</feature>
<evidence type="ECO:0000259" key="3">
    <source>
        <dbReference type="PROSITE" id="PS50234"/>
    </source>
</evidence>
<dbReference type="Pfam" id="PF25549">
    <property type="entry name" value="DUF7927"/>
    <property type="match status" value="2"/>
</dbReference>
<dbReference type="InterPro" id="IPR008966">
    <property type="entry name" value="Adhesion_dom_sf"/>
</dbReference>
<dbReference type="NCBIfam" id="TIGR01451">
    <property type="entry name" value="B_ant_repeat"/>
    <property type="match status" value="2"/>
</dbReference>
<dbReference type="EMBL" id="VFPN01000004">
    <property type="protein sequence ID" value="TQM57642.1"/>
    <property type="molecule type" value="Genomic_DNA"/>
</dbReference>
<dbReference type="InterPro" id="IPR045826">
    <property type="entry name" value="SpaA_PFL_dom_2"/>
</dbReference>
<dbReference type="Pfam" id="PF01345">
    <property type="entry name" value="DUF11"/>
    <property type="match status" value="1"/>
</dbReference>
<comment type="caution">
    <text evidence="4">The sequence shown here is derived from an EMBL/GenBank/DDBJ whole genome shotgun (WGS) entry which is preliminary data.</text>
</comment>
<dbReference type="InterPro" id="IPR001434">
    <property type="entry name" value="OmcB-like_DUF11"/>
</dbReference>
<dbReference type="SUPFAM" id="SSF53300">
    <property type="entry name" value="vWA-like"/>
    <property type="match status" value="1"/>
</dbReference>
<name>A0A543HH33_9MICO</name>
<dbReference type="CDD" id="cd00198">
    <property type="entry name" value="vWFA"/>
    <property type="match status" value="1"/>
</dbReference>
<feature type="transmembrane region" description="Helical" evidence="2">
    <location>
        <begin position="2775"/>
        <end position="2794"/>
    </location>
</feature>
<keyword evidence="2" id="KW-0812">Transmembrane</keyword>
<evidence type="ECO:0000313" key="4">
    <source>
        <dbReference type="EMBL" id="TQM57642.1"/>
    </source>
</evidence>
<accession>A0A543HH33</accession>
<dbReference type="InterPro" id="IPR057687">
    <property type="entry name" value="DUF7927"/>
</dbReference>
<protein>
    <submittedName>
        <fullName evidence="4">LPXTG-motif cell wall-anchored protein/uncharacterized repeat protein (TIGR01451 family)/predicted secreted protein with PEP-CTERM sorting signal</fullName>
    </submittedName>
</protein>
<proteinExistence type="predicted"/>
<dbReference type="Pfam" id="PF19403">
    <property type="entry name" value="SpaA_2"/>
    <property type="match status" value="14"/>
</dbReference>
<dbReference type="InterPro" id="IPR047589">
    <property type="entry name" value="DUF11_rpt"/>
</dbReference>
<dbReference type="Gene3D" id="3.40.50.410">
    <property type="entry name" value="von Willebrand factor, type A domain"/>
    <property type="match status" value="1"/>
</dbReference>
<dbReference type="SMART" id="SM00327">
    <property type="entry name" value="VWA"/>
    <property type="match status" value="1"/>
</dbReference>
<dbReference type="Proteomes" id="UP000318331">
    <property type="component" value="Unassembled WGS sequence"/>
</dbReference>
<keyword evidence="2" id="KW-0472">Membrane</keyword>
<dbReference type="SUPFAM" id="SSF49401">
    <property type="entry name" value="Bacterial adhesins"/>
    <property type="match status" value="1"/>
</dbReference>
<dbReference type="GO" id="GO:0005975">
    <property type="term" value="P:carbohydrate metabolic process"/>
    <property type="evidence" value="ECO:0007669"/>
    <property type="project" value="UniProtKB-ARBA"/>
</dbReference>
<evidence type="ECO:0000256" key="1">
    <source>
        <dbReference type="SAM" id="MobiDB-lite"/>
    </source>
</evidence>
<evidence type="ECO:0000256" key="2">
    <source>
        <dbReference type="SAM" id="Phobius"/>
    </source>
</evidence>
<keyword evidence="2" id="KW-1133">Transmembrane helix</keyword>
<feature type="compositionally biased region" description="Low complexity" evidence="1">
    <location>
        <begin position="124"/>
        <end position="152"/>
    </location>
</feature>
<gene>
    <name evidence="4" type="ORF">FB466_2637</name>
</gene>
<dbReference type="InterPro" id="IPR002035">
    <property type="entry name" value="VWF_A"/>
</dbReference>
<dbReference type="Gene3D" id="2.60.40.10">
    <property type="entry name" value="Immunoglobulins"/>
    <property type="match status" value="1"/>
</dbReference>